<feature type="non-terminal residue" evidence="8">
    <location>
        <position position="233"/>
    </location>
</feature>
<dbReference type="EC" id="2.4.2.1" evidence="3"/>
<comment type="similarity">
    <text evidence="2">Belongs to the PNP/MTAP phosphorylase family.</text>
</comment>
<evidence type="ECO:0000259" key="7">
    <source>
        <dbReference type="Pfam" id="PF01048"/>
    </source>
</evidence>
<dbReference type="InterPro" id="IPR000845">
    <property type="entry name" value="Nucleoside_phosphorylase_d"/>
</dbReference>
<evidence type="ECO:0000256" key="6">
    <source>
        <dbReference type="ARBA" id="ARBA00031036"/>
    </source>
</evidence>
<protein>
    <recommendedName>
        <fullName evidence="3">purine-nucleoside phosphorylase</fullName>
        <ecNumber evidence="3">2.4.2.1</ecNumber>
    </recommendedName>
    <alternativeName>
        <fullName evidence="6">Inosine-guanosine phosphorylase</fullName>
    </alternativeName>
</protein>
<feature type="domain" description="Nucleoside phosphorylase" evidence="7">
    <location>
        <begin position="5"/>
        <end position="227"/>
    </location>
</feature>
<dbReference type="AlphaFoldDB" id="A0A382I7S1"/>
<dbReference type="Pfam" id="PF01048">
    <property type="entry name" value="PNP_UDP_1"/>
    <property type="match status" value="1"/>
</dbReference>
<dbReference type="GO" id="GO:0005737">
    <property type="term" value="C:cytoplasm"/>
    <property type="evidence" value="ECO:0007669"/>
    <property type="project" value="TreeGrafter"/>
</dbReference>
<keyword evidence="4" id="KW-0328">Glycosyltransferase</keyword>
<comment type="pathway">
    <text evidence="1">Purine metabolism; purine nucleoside salvage.</text>
</comment>
<dbReference type="GO" id="GO:0009116">
    <property type="term" value="P:nucleoside metabolic process"/>
    <property type="evidence" value="ECO:0007669"/>
    <property type="project" value="InterPro"/>
</dbReference>
<keyword evidence="5" id="KW-0808">Transferase</keyword>
<gene>
    <name evidence="8" type="ORF">METZ01_LOCUS248638</name>
</gene>
<dbReference type="PANTHER" id="PTHR11904">
    <property type="entry name" value="METHYLTHIOADENOSINE/PURINE NUCLEOSIDE PHOSPHORYLASE"/>
    <property type="match status" value="1"/>
</dbReference>
<evidence type="ECO:0000313" key="8">
    <source>
        <dbReference type="EMBL" id="SVB95784.1"/>
    </source>
</evidence>
<dbReference type="PANTHER" id="PTHR11904:SF9">
    <property type="entry name" value="PURINE NUCLEOSIDE PHOSPHORYLASE-RELATED"/>
    <property type="match status" value="1"/>
</dbReference>
<organism evidence="8">
    <name type="scientific">marine metagenome</name>
    <dbReference type="NCBI Taxonomy" id="408172"/>
    <lineage>
        <taxon>unclassified sequences</taxon>
        <taxon>metagenomes</taxon>
        <taxon>ecological metagenomes</taxon>
    </lineage>
</organism>
<accession>A0A382I7S1</accession>
<dbReference type="SUPFAM" id="SSF53167">
    <property type="entry name" value="Purine and uridine phosphorylases"/>
    <property type="match status" value="1"/>
</dbReference>
<dbReference type="InterPro" id="IPR011268">
    <property type="entry name" value="Purine_phosphorylase"/>
</dbReference>
<evidence type="ECO:0000256" key="5">
    <source>
        <dbReference type="ARBA" id="ARBA00022679"/>
    </source>
</evidence>
<evidence type="ECO:0000256" key="4">
    <source>
        <dbReference type="ARBA" id="ARBA00022676"/>
    </source>
</evidence>
<evidence type="ECO:0000256" key="3">
    <source>
        <dbReference type="ARBA" id="ARBA00011886"/>
    </source>
</evidence>
<dbReference type="CDD" id="cd09009">
    <property type="entry name" value="PNP-EcPNPII_like"/>
    <property type="match status" value="1"/>
</dbReference>
<dbReference type="NCBIfam" id="NF006054">
    <property type="entry name" value="PRK08202.1"/>
    <property type="match status" value="1"/>
</dbReference>
<proteinExistence type="inferred from homology"/>
<evidence type="ECO:0000256" key="2">
    <source>
        <dbReference type="ARBA" id="ARBA00006751"/>
    </source>
</evidence>
<dbReference type="GO" id="GO:0004731">
    <property type="term" value="F:purine-nucleoside phosphorylase activity"/>
    <property type="evidence" value="ECO:0007669"/>
    <property type="project" value="UniProtKB-EC"/>
</dbReference>
<dbReference type="Gene3D" id="3.40.50.1580">
    <property type="entry name" value="Nucleoside phosphorylase domain"/>
    <property type="match status" value="1"/>
</dbReference>
<dbReference type="EMBL" id="UINC01065774">
    <property type="protein sequence ID" value="SVB95784.1"/>
    <property type="molecule type" value="Genomic_DNA"/>
</dbReference>
<name>A0A382I7S1_9ZZZZ</name>
<evidence type="ECO:0000256" key="1">
    <source>
        <dbReference type="ARBA" id="ARBA00005058"/>
    </source>
</evidence>
<sequence length="233" mass="25504">MPILAVILGSGQGSFVDKMKERVTISYDDIPDYPCSTVSGHMGEWVFGFIKEKPLICASGRFHMYEGFNMEVVTLPVSVVYALGCKKLIITNAAGCLKKDWQIGDIMLIREYMDYTFSLKKGQPEIVKIAITEQKLSEIRLAASGLGLQLREGIYTWVLGPSYETPAEIQDIISLGGNAVGMSTVPEIMKAIELGLDITGISCFTNYGSGLEGKQLSHSDVLETSGRVNIDFT</sequence>
<dbReference type="PIRSF" id="PIRSF000477">
    <property type="entry name" value="PurNPase"/>
    <property type="match status" value="1"/>
</dbReference>
<dbReference type="InterPro" id="IPR035994">
    <property type="entry name" value="Nucleoside_phosphorylase_sf"/>
</dbReference>
<reference evidence="8" key="1">
    <citation type="submission" date="2018-05" db="EMBL/GenBank/DDBJ databases">
        <authorList>
            <person name="Lanie J.A."/>
            <person name="Ng W.-L."/>
            <person name="Kazmierczak K.M."/>
            <person name="Andrzejewski T.M."/>
            <person name="Davidsen T.M."/>
            <person name="Wayne K.J."/>
            <person name="Tettelin H."/>
            <person name="Glass J.I."/>
            <person name="Rusch D."/>
            <person name="Podicherti R."/>
            <person name="Tsui H.-C.T."/>
            <person name="Winkler M.E."/>
        </authorList>
    </citation>
    <scope>NUCLEOTIDE SEQUENCE</scope>
</reference>
<dbReference type="NCBIfam" id="TIGR01697">
    <property type="entry name" value="PNPH-PUNA-XAPA"/>
    <property type="match status" value="1"/>
</dbReference>
<dbReference type="UniPathway" id="UPA00606"/>